<sequence length="24" mass="2762">MQCGSVQFLCVRKVSKRIFFSQGL</sequence>
<organism evidence="1">
    <name type="scientific">Anguilla anguilla</name>
    <name type="common">European freshwater eel</name>
    <name type="synonym">Muraena anguilla</name>
    <dbReference type="NCBI Taxonomy" id="7936"/>
    <lineage>
        <taxon>Eukaryota</taxon>
        <taxon>Metazoa</taxon>
        <taxon>Chordata</taxon>
        <taxon>Craniata</taxon>
        <taxon>Vertebrata</taxon>
        <taxon>Euteleostomi</taxon>
        <taxon>Actinopterygii</taxon>
        <taxon>Neopterygii</taxon>
        <taxon>Teleostei</taxon>
        <taxon>Anguilliformes</taxon>
        <taxon>Anguillidae</taxon>
        <taxon>Anguilla</taxon>
    </lineage>
</organism>
<dbReference type="EMBL" id="GBXM01059712">
    <property type="protein sequence ID" value="JAH48865.1"/>
    <property type="molecule type" value="Transcribed_RNA"/>
</dbReference>
<protein>
    <submittedName>
        <fullName evidence="1">Uncharacterized protein</fullName>
    </submittedName>
</protein>
<proteinExistence type="predicted"/>
<reference evidence="1" key="2">
    <citation type="journal article" date="2015" name="Fish Shellfish Immunol.">
        <title>Early steps in the European eel (Anguilla anguilla)-Vibrio vulnificus interaction in the gills: Role of the RtxA13 toxin.</title>
        <authorList>
            <person name="Callol A."/>
            <person name="Pajuelo D."/>
            <person name="Ebbesson L."/>
            <person name="Teles M."/>
            <person name="MacKenzie S."/>
            <person name="Amaro C."/>
        </authorList>
    </citation>
    <scope>NUCLEOTIDE SEQUENCE</scope>
</reference>
<dbReference type="AlphaFoldDB" id="A0A0E9T7N3"/>
<name>A0A0E9T7N3_ANGAN</name>
<reference evidence="1" key="1">
    <citation type="submission" date="2014-11" db="EMBL/GenBank/DDBJ databases">
        <authorList>
            <person name="Amaro Gonzalez C."/>
        </authorList>
    </citation>
    <scope>NUCLEOTIDE SEQUENCE</scope>
</reference>
<dbReference type="EMBL" id="GBXM01057327">
    <property type="protein sequence ID" value="JAH51250.1"/>
    <property type="molecule type" value="Transcribed_RNA"/>
</dbReference>
<evidence type="ECO:0000313" key="1">
    <source>
        <dbReference type="EMBL" id="JAH48865.1"/>
    </source>
</evidence>
<accession>A0A0E9T7N3</accession>